<dbReference type="HOGENOM" id="CLU_001570_14_0_1"/>
<evidence type="ECO:0000256" key="5">
    <source>
        <dbReference type="PIRSR" id="PIRSR602403-1"/>
    </source>
</evidence>
<dbReference type="GO" id="GO:0005506">
    <property type="term" value="F:iron ion binding"/>
    <property type="evidence" value="ECO:0007669"/>
    <property type="project" value="InterPro"/>
</dbReference>
<dbReference type="RefSeq" id="XP_007776574.1">
    <property type="nucleotide sequence ID" value="XM_007778384.1"/>
</dbReference>
<keyword evidence="8" id="KW-1185">Reference proteome</keyword>
<dbReference type="InterPro" id="IPR002403">
    <property type="entry name" value="Cyt_P450_E_grp-IV"/>
</dbReference>
<dbReference type="InterPro" id="IPR050121">
    <property type="entry name" value="Cytochrome_P450_monoxygenase"/>
</dbReference>
<name>R7YH74_CONA1</name>
<keyword evidence="6" id="KW-0812">Transmembrane</keyword>
<dbReference type="Gene3D" id="1.10.630.10">
    <property type="entry name" value="Cytochrome P450"/>
    <property type="match status" value="1"/>
</dbReference>
<evidence type="ECO:0000256" key="2">
    <source>
        <dbReference type="ARBA" id="ARBA00010617"/>
    </source>
</evidence>
<keyword evidence="4 5" id="KW-0408">Iron</keyword>
<dbReference type="CDD" id="cd11060">
    <property type="entry name" value="CYP57A1-like"/>
    <property type="match status" value="1"/>
</dbReference>
<organism evidence="7 8">
    <name type="scientific">Coniosporium apollinis (strain CBS 100218)</name>
    <name type="common">Rock-inhabiting black yeast</name>
    <dbReference type="NCBI Taxonomy" id="1168221"/>
    <lineage>
        <taxon>Eukaryota</taxon>
        <taxon>Fungi</taxon>
        <taxon>Dikarya</taxon>
        <taxon>Ascomycota</taxon>
        <taxon>Pezizomycotina</taxon>
        <taxon>Dothideomycetes</taxon>
        <taxon>Dothideomycetes incertae sedis</taxon>
        <taxon>Coniosporium</taxon>
    </lineage>
</organism>
<dbReference type="AlphaFoldDB" id="R7YH74"/>
<keyword evidence="6" id="KW-0472">Membrane</keyword>
<gene>
    <name evidence="7" type="ORF">W97_00470</name>
</gene>
<dbReference type="PRINTS" id="PR00465">
    <property type="entry name" value="EP450IV"/>
</dbReference>
<evidence type="ECO:0000256" key="6">
    <source>
        <dbReference type="SAM" id="Phobius"/>
    </source>
</evidence>
<keyword evidence="5" id="KW-0349">Heme</keyword>
<dbReference type="InterPro" id="IPR001128">
    <property type="entry name" value="Cyt_P450"/>
</dbReference>
<dbReference type="Pfam" id="PF00067">
    <property type="entry name" value="p450"/>
    <property type="match status" value="1"/>
</dbReference>
<dbReference type="PRINTS" id="PR00385">
    <property type="entry name" value="P450"/>
</dbReference>
<dbReference type="OMA" id="NHVFCER"/>
<comment type="similarity">
    <text evidence="2">Belongs to the cytochrome P450 family.</text>
</comment>
<reference evidence="8" key="1">
    <citation type="submission" date="2012-06" db="EMBL/GenBank/DDBJ databases">
        <title>The genome sequence of Coniosporium apollinis CBS 100218.</title>
        <authorList>
            <consortium name="The Broad Institute Genome Sequencing Platform"/>
            <person name="Cuomo C."/>
            <person name="Gorbushina A."/>
            <person name="Noack S."/>
            <person name="Walker B."/>
            <person name="Young S.K."/>
            <person name="Zeng Q."/>
            <person name="Gargeya S."/>
            <person name="Fitzgerald M."/>
            <person name="Haas B."/>
            <person name="Abouelleil A."/>
            <person name="Alvarado L."/>
            <person name="Arachchi H.M."/>
            <person name="Berlin A.M."/>
            <person name="Chapman S.B."/>
            <person name="Goldberg J."/>
            <person name="Griggs A."/>
            <person name="Gujja S."/>
            <person name="Hansen M."/>
            <person name="Howarth C."/>
            <person name="Imamovic A."/>
            <person name="Larimer J."/>
            <person name="McCowan C."/>
            <person name="Montmayeur A."/>
            <person name="Murphy C."/>
            <person name="Neiman D."/>
            <person name="Pearson M."/>
            <person name="Priest M."/>
            <person name="Roberts A."/>
            <person name="Saif S."/>
            <person name="Shea T."/>
            <person name="Sisk P."/>
            <person name="Sykes S."/>
            <person name="Wortman J."/>
            <person name="Nusbaum C."/>
            <person name="Birren B."/>
        </authorList>
    </citation>
    <scope>NUCLEOTIDE SEQUENCE [LARGE SCALE GENOMIC DNA]</scope>
    <source>
        <strain evidence="8">CBS 100218</strain>
    </source>
</reference>
<sequence length="502" mass="56686">MTEIFGPVIVGYSLALCVVAAFIVNTFLAYNRLKHIKGPWLASLSRLWLVKSTIRRSIYSDLADICKKYGPLARIAPNDLVTNDPEIIRRMGAARSPYSKSQWYAATAISHQIDHIFSETNERRHTERRAMMVAGYSGRDLPYLEECVDNRLGDFFKLIEDKYTSAGSTLRPVDFAQKAQYFGIDVITDIACGEPFGFLPHDADVHGYIATQLELIPIFEWFATLPILSRIVRIPFISKAVMPTPQDKTGVGRLMGVAKRTVSKRFGPEKITAKDMIGSWIQHGLPQEQVEIESVLQVIAGADSTVTALRAITMFIITHPAVYSTLQAELDQASISESIIRESELKALPYLQACIKEGLRVHPPVTALATKTVTNGGDTLRGQFIPGGTNIVYAAWDFYKDPEVFGEDAPIFRPERWLEATSDRLSRMQQTLDLIFGYGRYGCLGKPVALLEINKFIAEIFRRYDIVLTDPLNPWKSYNRNGFFFQSEMWVRMSERERKAQH</sequence>
<dbReference type="GO" id="GO:0020037">
    <property type="term" value="F:heme binding"/>
    <property type="evidence" value="ECO:0007669"/>
    <property type="project" value="InterPro"/>
</dbReference>
<dbReference type="GO" id="GO:0016705">
    <property type="term" value="F:oxidoreductase activity, acting on paired donors, with incorporation or reduction of molecular oxygen"/>
    <property type="evidence" value="ECO:0007669"/>
    <property type="project" value="InterPro"/>
</dbReference>
<accession>R7YH74</accession>
<dbReference type="Proteomes" id="UP000016924">
    <property type="component" value="Unassembled WGS sequence"/>
</dbReference>
<feature type="transmembrane region" description="Helical" evidence="6">
    <location>
        <begin position="12"/>
        <end position="30"/>
    </location>
</feature>
<dbReference type="EMBL" id="JH767555">
    <property type="protein sequence ID" value="EON61257.1"/>
    <property type="molecule type" value="Genomic_DNA"/>
</dbReference>
<dbReference type="PANTHER" id="PTHR24305">
    <property type="entry name" value="CYTOCHROME P450"/>
    <property type="match status" value="1"/>
</dbReference>
<comment type="cofactor">
    <cofactor evidence="1 5">
        <name>heme</name>
        <dbReference type="ChEBI" id="CHEBI:30413"/>
    </cofactor>
</comment>
<dbReference type="InterPro" id="IPR036396">
    <property type="entry name" value="Cyt_P450_sf"/>
</dbReference>
<keyword evidence="3 5" id="KW-0479">Metal-binding</keyword>
<evidence type="ECO:0000313" key="7">
    <source>
        <dbReference type="EMBL" id="EON61257.1"/>
    </source>
</evidence>
<evidence type="ECO:0000313" key="8">
    <source>
        <dbReference type="Proteomes" id="UP000016924"/>
    </source>
</evidence>
<keyword evidence="6" id="KW-1133">Transmembrane helix</keyword>
<dbReference type="eggNOG" id="KOG0156">
    <property type="taxonomic scope" value="Eukaryota"/>
</dbReference>
<dbReference type="OrthoDB" id="3934656at2759"/>
<proteinExistence type="inferred from homology"/>
<dbReference type="GO" id="GO:0004497">
    <property type="term" value="F:monooxygenase activity"/>
    <property type="evidence" value="ECO:0007669"/>
    <property type="project" value="InterPro"/>
</dbReference>
<feature type="binding site" description="axial binding residue" evidence="5">
    <location>
        <position position="443"/>
    </location>
    <ligand>
        <name>heme</name>
        <dbReference type="ChEBI" id="CHEBI:30413"/>
    </ligand>
    <ligandPart>
        <name>Fe</name>
        <dbReference type="ChEBI" id="CHEBI:18248"/>
    </ligandPart>
</feature>
<dbReference type="PANTHER" id="PTHR24305:SF168">
    <property type="entry name" value="P450, PUTATIVE (EUROFUNG)-RELATED"/>
    <property type="match status" value="1"/>
</dbReference>
<protein>
    <recommendedName>
        <fullName evidence="9">Cytochrome P450 oxidoreductase</fullName>
    </recommendedName>
</protein>
<evidence type="ECO:0008006" key="9">
    <source>
        <dbReference type="Google" id="ProtNLM"/>
    </source>
</evidence>
<dbReference type="GeneID" id="19897781"/>
<evidence type="ECO:0000256" key="3">
    <source>
        <dbReference type="ARBA" id="ARBA00022723"/>
    </source>
</evidence>
<dbReference type="STRING" id="1168221.R7YH74"/>
<evidence type="ECO:0000256" key="1">
    <source>
        <dbReference type="ARBA" id="ARBA00001971"/>
    </source>
</evidence>
<evidence type="ECO:0000256" key="4">
    <source>
        <dbReference type="ARBA" id="ARBA00023004"/>
    </source>
</evidence>
<dbReference type="SUPFAM" id="SSF48264">
    <property type="entry name" value="Cytochrome P450"/>
    <property type="match status" value="1"/>
</dbReference>